<sequence length="135" mass="15787">MNNGDKFLNNIKEIISKCCGLSDFNITSEKHNENSLIFKVYSNGTLNINLDQLITRQEFNICFEKCRVKISRSSNTKIKINSSLFFESCFFEEIDISNVCFSGKFQINQFDNIKKQEEMIKDITFNNCVFFNFIL</sequence>
<dbReference type="AlphaFoldDB" id="A0A6C7QEN4"/>
<feature type="non-terminal residue" evidence="1">
    <location>
        <position position="135"/>
    </location>
</feature>
<gene>
    <name evidence="1" type="ORF">F0H96_07790</name>
</gene>
<protein>
    <recommendedName>
        <fullName evidence="2">Pentapeptide repeat-containing protein</fullName>
    </recommendedName>
</protein>
<organism evidence="1">
    <name type="scientific">Campylobacter jejuni</name>
    <dbReference type="NCBI Taxonomy" id="197"/>
    <lineage>
        <taxon>Bacteria</taxon>
        <taxon>Pseudomonadati</taxon>
        <taxon>Campylobacterota</taxon>
        <taxon>Epsilonproteobacteria</taxon>
        <taxon>Campylobacterales</taxon>
        <taxon>Campylobacteraceae</taxon>
        <taxon>Campylobacter</taxon>
    </lineage>
</organism>
<comment type="caution">
    <text evidence="1">The sequence shown here is derived from an EMBL/GenBank/DDBJ whole genome shotgun (WGS) entry which is preliminary data.</text>
</comment>
<reference evidence="1" key="1">
    <citation type="submission" date="2019-08" db="EMBL/GenBank/DDBJ databases">
        <authorList>
            <consortium name="PulseNet: The National Subtyping Network for Foodborne Disease Surveillance"/>
            <person name="Tarr C.L."/>
            <person name="Trees E."/>
            <person name="Katz L.S."/>
            <person name="Carleton-Romer H.A."/>
            <person name="Stroika S."/>
            <person name="Kucerova Z."/>
            <person name="Roache K.F."/>
            <person name="Sabol A.L."/>
            <person name="Besser J."/>
            <person name="Gerner-Smidt P."/>
        </authorList>
    </citation>
    <scope>NUCLEOTIDE SEQUENCE</scope>
    <source>
        <strain evidence="1">PNUSAC011415</strain>
    </source>
</reference>
<dbReference type="EMBL" id="AAKBBD010000019">
    <property type="protein sequence ID" value="ECQ4876545.1"/>
    <property type="molecule type" value="Genomic_DNA"/>
</dbReference>
<proteinExistence type="predicted"/>
<name>A0A6C7QEN4_CAMJU</name>
<evidence type="ECO:0008006" key="2">
    <source>
        <dbReference type="Google" id="ProtNLM"/>
    </source>
</evidence>
<accession>A0A6C7QEN4</accession>
<evidence type="ECO:0000313" key="1">
    <source>
        <dbReference type="EMBL" id="ECQ4876545.1"/>
    </source>
</evidence>